<gene>
    <name evidence="1" type="ORF">CGLO_18246</name>
</gene>
<dbReference type="HOGENOM" id="CLU_3399362_0_0_1"/>
<comment type="caution">
    <text evidence="1">The sequence shown here is derived from an EMBL/GenBank/DDBJ whole genome shotgun (WGS) entry which is preliminary data.</text>
</comment>
<evidence type="ECO:0000313" key="1">
    <source>
        <dbReference type="EMBL" id="EQB43141.1"/>
    </source>
</evidence>
<accession>T0KV22</accession>
<dbReference type="EMBL" id="AMYD01004459">
    <property type="protein sequence ID" value="EQB43141.1"/>
    <property type="molecule type" value="Genomic_DNA"/>
</dbReference>
<name>T0KV22_COLGC</name>
<dbReference type="Proteomes" id="UP000015530">
    <property type="component" value="Unassembled WGS sequence"/>
</dbReference>
<sequence length="31" mass="3583">MSVGTSQHRSLSVKDRFKLLFQIYVDPSPFV</sequence>
<dbReference type="AlphaFoldDB" id="T0KV22"/>
<organism evidence="1 2">
    <name type="scientific">Colletotrichum gloeosporioides (strain Cg-14)</name>
    <name type="common">Anthracnose fungus</name>
    <name type="synonym">Glomerella cingulata</name>
    <dbReference type="NCBI Taxonomy" id="1237896"/>
    <lineage>
        <taxon>Eukaryota</taxon>
        <taxon>Fungi</taxon>
        <taxon>Dikarya</taxon>
        <taxon>Ascomycota</taxon>
        <taxon>Pezizomycotina</taxon>
        <taxon>Sordariomycetes</taxon>
        <taxon>Hypocreomycetidae</taxon>
        <taxon>Glomerellales</taxon>
        <taxon>Glomerellaceae</taxon>
        <taxon>Colletotrichum</taxon>
        <taxon>Colletotrichum gloeosporioides species complex</taxon>
    </lineage>
</organism>
<reference evidence="2" key="1">
    <citation type="journal article" date="2013" name="Mol. Plant Microbe Interact.">
        <title>Global aspects of pacC regulation of pathogenicity genes in Colletotrichum gloeosporioides as revealed by transcriptome analysis.</title>
        <authorList>
            <person name="Alkan N."/>
            <person name="Meng X."/>
            <person name="Friedlander G."/>
            <person name="Reuveni E."/>
            <person name="Sukno S."/>
            <person name="Sherman A."/>
            <person name="Thon M."/>
            <person name="Fluhr R."/>
            <person name="Prusky D."/>
        </authorList>
    </citation>
    <scope>NUCLEOTIDE SEQUENCE [LARGE SCALE GENOMIC DNA]</scope>
    <source>
        <strain evidence="2">Cg-14</strain>
    </source>
</reference>
<protein>
    <submittedName>
        <fullName evidence="1">Uncharacterized protein</fullName>
    </submittedName>
</protein>
<proteinExistence type="predicted"/>
<evidence type="ECO:0000313" key="2">
    <source>
        <dbReference type="Proteomes" id="UP000015530"/>
    </source>
</evidence>